<proteinExistence type="predicted"/>
<organism evidence="1 2">
    <name type="scientific">Dendrolimus kikuchii</name>
    <dbReference type="NCBI Taxonomy" id="765133"/>
    <lineage>
        <taxon>Eukaryota</taxon>
        <taxon>Metazoa</taxon>
        <taxon>Ecdysozoa</taxon>
        <taxon>Arthropoda</taxon>
        <taxon>Hexapoda</taxon>
        <taxon>Insecta</taxon>
        <taxon>Pterygota</taxon>
        <taxon>Neoptera</taxon>
        <taxon>Endopterygota</taxon>
        <taxon>Lepidoptera</taxon>
        <taxon>Glossata</taxon>
        <taxon>Ditrysia</taxon>
        <taxon>Bombycoidea</taxon>
        <taxon>Lasiocampidae</taxon>
        <taxon>Dendrolimus</taxon>
    </lineage>
</organism>
<evidence type="ECO:0000313" key="2">
    <source>
        <dbReference type="Proteomes" id="UP000824533"/>
    </source>
</evidence>
<evidence type="ECO:0000313" key="1">
    <source>
        <dbReference type="EMBL" id="KAJ0178232.1"/>
    </source>
</evidence>
<comment type="caution">
    <text evidence="1">The sequence shown here is derived from an EMBL/GenBank/DDBJ whole genome shotgun (WGS) entry which is preliminary data.</text>
</comment>
<reference evidence="1 2" key="1">
    <citation type="journal article" date="2021" name="Front. Genet.">
        <title>Chromosome-Level Genome Assembly Reveals Significant Gene Expansion in the Toll and IMD Signaling Pathways of Dendrolimus kikuchii.</title>
        <authorList>
            <person name="Zhou J."/>
            <person name="Wu P."/>
            <person name="Xiong Z."/>
            <person name="Liu N."/>
            <person name="Zhao N."/>
            <person name="Ji M."/>
            <person name="Qiu Y."/>
            <person name="Yang B."/>
        </authorList>
    </citation>
    <scope>NUCLEOTIDE SEQUENCE [LARGE SCALE GENOMIC DNA]</scope>
    <source>
        <strain evidence="1">Ann1</strain>
    </source>
</reference>
<gene>
    <name evidence="1" type="ORF">K1T71_006055</name>
</gene>
<dbReference type="EMBL" id="CM034396">
    <property type="protein sequence ID" value="KAJ0178232.1"/>
    <property type="molecule type" value="Genomic_DNA"/>
</dbReference>
<accession>A0ACC1D312</accession>
<name>A0ACC1D312_9NEOP</name>
<sequence>MSWPPDRDRSCNKPEINEAVGKLLETFNYDNIVPQPSKGGGCMPRTRIKRPMNAFMVFAQAMRRRLSEQRPSLHNAELSKSLGTMWKNLSGEDKLPFIKEADKLRLQHKKEYPDYKYQPRRRKPQVATTARLKKEPSPEQERFEFAEMSEINSRALLPDGPPDGAEFDQYLKPLRSTSTTEEYLELQPRYSALSAVYHPPSPLYGPVPHHTPHLHPPCAEWQHYSGHS</sequence>
<protein>
    <submittedName>
        <fullName evidence="1">Uncharacterized protein</fullName>
    </submittedName>
</protein>
<dbReference type="Proteomes" id="UP000824533">
    <property type="component" value="Linkage Group LG10"/>
</dbReference>
<keyword evidence="2" id="KW-1185">Reference proteome</keyword>